<name>F8FGJ6_PAEMK</name>
<organism evidence="1 2">
    <name type="scientific">Paenibacillus mucilaginosus (strain KNP414)</name>
    <dbReference type="NCBI Taxonomy" id="1036673"/>
    <lineage>
        <taxon>Bacteria</taxon>
        <taxon>Bacillati</taxon>
        <taxon>Bacillota</taxon>
        <taxon>Bacilli</taxon>
        <taxon>Bacillales</taxon>
        <taxon>Paenibacillaceae</taxon>
        <taxon>Paenibacillus</taxon>
    </lineage>
</organism>
<gene>
    <name evidence="1" type="ordered locus">KNP414_06132</name>
</gene>
<reference evidence="2" key="1">
    <citation type="submission" date="2011-06" db="EMBL/GenBank/DDBJ databases">
        <title>Complete genome sequence of Paenibacillus mucilaginosus KNP414.</title>
        <authorList>
            <person name="Wang J."/>
            <person name="Hu S."/>
            <person name="Hu X."/>
            <person name="Zhang B."/>
            <person name="Dong D."/>
            <person name="Zhang S."/>
            <person name="Zhao K."/>
            <person name="Wu D."/>
        </authorList>
    </citation>
    <scope>NUCLEOTIDE SEQUENCE [LARGE SCALE GENOMIC DNA]</scope>
    <source>
        <strain evidence="2">KNP414</strain>
    </source>
</reference>
<evidence type="ECO:0000313" key="2">
    <source>
        <dbReference type="Proteomes" id="UP000006620"/>
    </source>
</evidence>
<protein>
    <submittedName>
        <fullName evidence="1">Uncharacterized protein</fullName>
    </submittedName>
</protein>
<sequence>MSGSFNGYTPGQENYRKGCAGQPYAWITSPFWEILKGKGGFQT</sequence>
<accession>F8FGJ6</accession>
<dbReference type="AlphaFoldDB" id="F8FGJ6"/>
<dbReference type="HOGENOM" id="CLU_3237006_0_0_9"/>
<dbReference type="EMBL" id="CP002869">
    <property type="protein sequence ID" value="AEI44656.1"/>
    <property type="molecule type" value="Genomic_DNA"/>
</dbReference>
<dbReference type="Proteomes" id="UP000006620">
    <property type="component" value="Chromosome"/>
</dbReference>
<dbReference type="KEGG" id="pms:KNP414_06132"/>
<reference evidence="1 2" key="2">
    <citation type="journal article" date="2013" name="Genome Announc.">
        <title>Genome Sequence of Growth-Improving Paenibacillus mucilaginosus Strain KNP414.</title>
        <authorList>
            <person name="Lu J.J."/>
            <person name="Wang J.F."/>
            <person name="Hu X.F."/>
        </authorList>
    </citation>
    <scope>NUCLEOTIDE SEQUENCE [LARGE SCALE GENOMIC DNA]</scope>
    <source>
        <strain evidence="1 2">KNP414</strain>
    </source>
</reference>
<evidence type="ECO:0000313" key="1">
    <source>
        <dbReference type="EMBL" id="AEI44656.1"/>
    </source>
</evidence>
<proteinExistence type="predicted"/>